<evidence type="ECO:0000313" key="1">
    <source>
        <dbReference type="EMBL" id="GJT42952.1"/>
    </source>
</evidence>
<evidence type="ECO:0000313" key="2">
    <source>
        <dbReference type="Proteomes" id="UP001151760"/>
    </source>
</evidence>
<proteinExistence type="predicted"/>
<keyword evidence="2" id="KW-1185">Reference proteome</keyword>
<sequence length="131" mass="15309">MEVQILNKLRLERLFQALWTHDLRDMLKVMRRYNLENNQEAKELYAGYRLRRSLGPDLVEEILMELVVDSSRAKPSERIGTLMEPNGDIRHHFRKGGQSKWLTPRVEGNEVGNSEEIVVFESMDVEPLMLG</sequence>
<comment type="caution">
    <text evidence="1">The sequence shown here is derived from an EMBL/GenBank/DDBJ whole genome shotgun (WGS) entry which is preliminary data.</text>
</comment>
<organism evidence="1 2">
    <name type="scientific">Tanacetum coccineum</name>
    <dbReference type="NCBI Taxonomy" id="301880"/>
    <lineage>
        <taxon>Eukaryota</taxon>
        <taxon>Viridiplantae</taxon>
        <taxon>Streptophyta</taxon>
        <taxon>Embryophyta</taxon>
        <taxon>Tracheophyta</taxon>
        <taxon>Spermatophyta</taxon>
        <taxon>Magnoliopsida</taxon>
        <taxon>eudicotyledons</taxon>
        <taxon>Gunneridae</taxon>
        <taxon>Pentapetalae</taxon>
        <taxon>asterids</taxon>
        <taxon>campanulids</taxon>
        <taxon>Asterales</taxon>
        <taxon>Asteraceae</taxon>
        <taxon>Asteroideae</taxon>
        <taxon>Anthemideae</taxon>
        <taxon>Anthemidinae</taxon>
        <taxon>Tanacetum</taxon>
    </lineage>
</organism>
<accession>A0ABQ5DVJ4</accession>
<name>A0ABQ5DVJ4_9ASTR</name>
<reference evidence="1" key="1">
    <citation type="journal article" date="2022" name="Int. J. Mol. Sci.">
        <title>Draft Genome of Tanacetum Coccineum: Genomic Comparison of Closely Related Tanacetum-Family Plants.</title>
        <authorList>
            <person name="Yamashiro T."/>
            <person name="Shiraishi A."/>
            <person name="Nakayama K."/>
            <person name="Satake H."/>
        </authorList>
    </citation>
    <scope>NUCLEOTIDE SEQUENCE</scope>
</reference>
<dbReference type="Proteomes" id="UP001151760">
    <property type="component" value="Unassembled WGS sequence"/>
</dbReference>
<reference evidence="1" key="2">
    <citation type="submission" date="2022-01" db="EMBL/GenBank/DDBJ databases">
        <authorList>
            <person name="Yamashiro T."/>
            <person name="Shiraishi A."/>
            <person name="Satake H."/>
            <person name="Nakayama K."/>
        </authorList>
    </citation>
    <scope>NUCLEOTIDE SEQUENCE</scope>
</reference>
<protein>
    <submittedName>
        <fullName evidence="1">Uncharacterized protein</fullName>
    </submittedName>
</protein>
<gene>
    <name evidence="1" type="ORF">Tco_0951667</name>
</gene>
<dbReference type="EMBL" id="BQNB010015689">
    <property type="protein sequence ID" value="GJT42952.1"/>
    <property type="molecule type" value="Genomic_DNA"/>
</dbReference>